<evidence type="ECO:0008006" key="6">
    <source>
        <dbReference type="Google" id="ProtNLM"/>
    </source>
</evidence>
<keyword evidence="2 3" id="KW-0472">Membrane</keyword>
<evidence type="ECO:0000313" key="4">
    <source>
        <dbReference type="EMBL" id="MED6174016.1"/>
    </source>
</evidence>
<proteinExistence type="predicted"/>
<reference evidence="4 5" key="1">
    <citation type="journal article" date="2023" name="Plants (Basel)">
        <title>Bridging the Gap: Combining Genomics and Transcriptomics Approaches to Understand Stylosanthes scabra, an Orphan Legume from the Brazilian Caatinga.</title>
        <authorList>
            <person name="Ferreira-Neto J.R.C."/>
            <person name="da Silva M.D."/>
            <person name="Binneck E."/>
            <person name="de Melo N.F."/>
            <person name="da Silva R.H."/>
            <person name="de Melo A.L.T.M."/>
            <person name="Pandolfi V."/>
            <person name="Bustamante F.O."/>
            <person name="Brasileiro-Vidal A.C."/>
            <person name="Benko-Iseppon A.M."/>
        </authorList>
    </citation>
    <scope>NUCLEOTIDE SEQUENCE [LARGE SCALE GENOMIC DNA]</scope>
    <source>
        <tissue evidence="4">Leaves</tissue>
    </source>
</reference>
<evidence type="ECO:0000313" key="5">
    <source>
        <dbReference type="Proteomes" id="UP001341840"/>
    </source>
</evidence>
<comment type="caution">
    <text evidence="4">The sequence shown here is derived from an EMBL/GenBank/DDBJ whole genome shotgun (WGS) entry which is preliminary data.</text>
</comment>
<dbReference type="InterPro" id="IPR044839">
    <property type="entry name" value="NDR1-like"/>
</dbReference>
<dbReference type="Proteomes" id="UP001341840">
    <property type="component" value="Unassembled WGS sequence"/>
</dbReference>
<evidence type="ECO:0000256" key="3">
    <source>
        <dbReference type="SAM" id="Phobius"/>
    </source>
</evidence>
<comment type="subcellular location">
    <subcellularLocation>
        <location evidence="1">Membrane</location>
    </subcellularLocation>
</comment>
<sequence length="217" mass="24553">MENSKSTTVVTASTKQDSKNGVVFRPCHRCCCCLTFTLVILLSVASVIVFWPSDPDVRIEQLSLRHVKVHPIPPVSAVLLVSVAVKVQNRDIYWMELSDVDIGVRYRGIKLGHVETEEWHVRGWGWCHVFGDIECSKLPSSDVIHLVEDMTKGKVTFHALVEVSGQLGFLIFRLPYSFKAIRSCDVLVNTKNHSIIHQHCLHKDSYQGKKLAIKYLT</sequence>
<dbReference type="PANTHER" id="PTHR31234:SF59">
    <property type="entry name" value="EMBRYOGENESIS ABUNDANT (LEA) HYDROXYPROLINE-RICH GLYCOPROTEIN FAMILY PROTEIN, PUTATIVE-RELATED"/>
    <property type="match status" value="1"/>
</dbReference>
<accession>A0ABU6VKC5</accession>
<protein>
    <recommendedName>
        <fullName evidence="6">Late embryogenesis abundant protein LEA-2 subgroup domain-containing protein</fullName>
    </recommendedName>
</protein>
<feature type="transmembrane region" description="Helical" evidence="3">
    <location>
        <begin position="30"/>
        <end position="51"/>
    </location>
</feature>
<keyword evidence="5" id="KW-1185">Reference proteome</keyword>
<evidence type="ECO:0000256" key="2">
    <source>
        <dbReference type="ARBA" id="ARBA00023136"/>
    </source>
</evidence>
<name>A0ABU6VKC5_9FABA</name>
<evidence type="ECO:0000256" key="1">
    <source>
        <dbReference type="ARBA" id="ARBA00004370"/>
    </source>
</evidence>
<organism evidence="4 5">
    <name type="scientific">Stylosanthes scabra</name>
    <dbReference type="NCBI Taxonomy" id="79078"/>
    <lineage>
        <taxon>Eukaryota</taxon>
        <taxon>Viridiplantae</taxon>
        <taxon>Streptophyta</taxon>
        <taxon>Embryophyta</taxon>
        <taxon>Tracheophyta</taxon>
        <taxon>Spermatophyta</taxon>
        <taxon>Magnoliopsida</taxon>
        <taxon>eudicotyledons</taxon>
        <taxon>Gunneridae</taxon>
        <taxon>Pentapetalae</taxon>
        <taxon>rosids</taxon>
        <taxon>fabids</taxon>
        <taxon>Fabales</taxon>
        <taxon>Fabaceae</taxon>
        <taxon>Papilionoideae</taxon>
        <taxon>50 kb inversion clade</taxon>
        <taxon>dalbergioids sensu lato</taxon>
        <taxon>Dalbergieae</taxon>
        <taxon>Pterocarpus clade</taxon>
        <taxon>Stylosanthes</taxon>
    </lineage>
</organism>
<keyword evidence="3" id="KW-0812">Transmembrane</keyword>
<dbReference type="EMBL" id="JASCZI010151676">
    <property type="protein sequence ID" value="MED6174016.1"/>
    <property type="molecule type" value="Genomic_DNA"/>
</dbReference>
<keyword evidence="3" id="KW-1133">Transmembrane helix</keyword>
<dbReference type="PANTHER" id="PTHR31234">
    <property type="entry name" value="LATE EMBRYOGENESIS ABUNDANT (LEA) HYDROXYPROLINE-RICH GLYCOPROTEIN FAMILY"/>
    <property type="match status" value="1"/>
</dbReference>
<gene>
    <name evidence="4" type="ORF">PIB30_064966</name>
</gene>